<gene>
    <name evidence="3" type="ORF">BDD43_2261</name>
</gene>
<dbReference type="SUPFAM" id="SSF55486">
    <property type="entry name" value="Metalloproteases ('zincins'), catalytic domain"/>
    <property type="match status" value="1"/>
</dbReference>
<evidence type="ECO:0000259" key="2">
    <source>
        <dbReference type="Pfam" id="PF05547"/>
    </source>
</evidence>
<evidence type="ECO:0000313" key="4">
    <source>
        <dbReference type="Proteomes" id="UP000268007"/>
    </source>
</evidence>
<dbReference type="GO" id="GO:0006508">
    <property type="term" value="P:proteolysis"/>
    <property type="evidence" value="ECO:0007669"/>
    <property type="project" value="InterPro"/>
</dbReference>
<accession>A0A495J1A0</accession>
<dbReference type="EMBL" id="RBKU01000001">
    <property type="protein sequence ID" value="RKR82094.1"/>
    <property type="molecule type" value="Genomic_DNA"/>
</dbReference>
<feature type="region of interest" description="Disordered" evidence="1">
    <location>
        <begin position="405"/>
        <end position="436"/>
    </location>
</feature>
<feature type="compositionally biased region" description="Polar residues" evidence="1">
    <location>
        <begin position="427"/>
        <end position="436"/>
    </location>
</feature>
<dbReference type="NCBIfam" id="TIGR03296">
    <property type="entry name" value="M6dom_TIGR03296"/>
    <property type="match status" value="1"/>
</dbReference>
<sequence>MNYSNINPALGAYTDRRADCQAVPPHPKLKKEMDDLLTELKEKQGRNLLFEKLTFVDENRAGLDDGLIYPGNMFPLGTSMAPARSARAQQTPLRGTLNVLVVLAEFSDQPLATPASHFEDLFFSSNVIPTGSVKEYYQEVTNGQITIQGDVIGPFMMPQTLAAYAHLKSGMGSAKPNAQTMARDAIMALPPGLNLSDYDNDKDGYIDAFIVVHAGTGAEVTNNPAQIWSHKWVLDGGAYTPPGNVVNVYSYLTVPEDYKLGVCAHELGHLLFGFPDLYDTSYRSEGIGAWCLMSGGSWNNGGDTPAHPSAWCKANQGWVTIDIPKTNQTAVRISDVKTGYTIKRLWKNGLPGNEYFLLENRQQDKYDSYLPAGGLLIWHIDDAMPDNANARHYKVGLLQADGNQELERNKNPGDAGDPFPGAKGNTHFDQSSNPNALSYGGLDSSVRVTNIRQNGADIVCDISVI</sequence>
<dbReference type="AlphaFoldDB" id="A0A495J1A0"/>
<dbReference type="PANTHER" id="PTHR41775:SF1">
    <property type="entry name" value="PEPTIDASE M6-LIKE DOMAIN-CONTAINING PROTEIN"/>
    <property type="match status" value="1"/>
</dbReference>
<evidence type="ECO:0000256" key="1">
    <source>
        <dbReference type="SAM" id="MobiDB-lite"/>
    </source>
</evidence>
<protein>
    <submittedName>
        <fullName evidence="3">Immune inhibitor A</fullName>
    </submittedName>
</protein>
<dbReference type="GO" id="GO:0008233">
    <property type="term" value="F:peptidase activity"/>
    <property type="evidence" value="ECO:0007669"/>
    <property type="project" value="InterPro"/>
</dbReference>
<comment type="caution">
    <text evidence="3">The sequence shown here is derived from an EMBL/GenBank/DDBJ whole genome shotgun (WGS) entry which is preliminary data.</text>
</comment>
<dbReference type="Proteomes" id="UP000268007">
    <property type="component" value="Unassembled WGS sequence"/>
</dbReference>
<dbReference type="Pfam" id="PF05547">
    <property type="entry name" value="Peptidase_M6"/>
    <property type="match status" value="1"/>
</dbReference>
<name>A0A495J1A0_9SPHI</name>
<dbReference type="PANTHER" id="PTHR41775">
    <property type="entry name" value="SECRETED PROTEIN-RELATED"/>
    <property type="match status" value="1"/>
</dbReference>
<proteinExistence type="predicted"/>
<keyword evidence="4" id="KW-1185">Reference proteome</keyword>
<evidence type="ECO:0000313" key="3">
    <source>
        <dbReference type="EMBL" id="RKR82094.1"/>
    </source>
</evidence>
<feature type="domain" description="Peptidase M6-like" evidence="2">
    <location>
        <begin position="115"/>
        <end position="318"/>
    </location>
</feature>
<dbReference type="InterPro" id="IPR008757">
    <property type="entry name" value="Peptidase_M6-like_domain"/>
</dbReference>
<organism evidence="3 4">
    <name type="scientific">Mucilaginibacter gracilis</name>
    <dbReference type="NCBI Taxonomy" id="423350"/>
    <lineage>
        <taxon>Bacteria</taxon>
        <taxon>Pseudomonadati</taxon>
        <taxon>Bacteroidota</taxon>
        <taxon>Sphingobacteriia</taxon>
        <taxon>Sphingobacteriales</taxon>
        <taxon>Sphingobacteriaceae</taxon>
        <taxon>Mucilaginibacter</taxon>
    </lineage>
</organism>
<reference evidence="3 4" key="1">
    <citation type="submission" date="2018-10" db="EMBL/GenBank/DDBJ databases">
        <title>Genomic Encyclopedia of Archaeal and Bacterial Type Strains, Phase II (KMG-II): from individual species to whole genera.</title>
        <authorList>
            <person name="Goeker M."/>
        </authorList>
    </citation>
    <scope>NUCLEOTIDE SEQUENCE [LARGE SCALE GENOMIC DNA]</scope>
    <source>
        <strain evidence="3 4">DSM 18602</strain>
    </source>
</reference>